<evidence type="ECO:0000259" key="2">
    <source>
        <dbReference type="Pfam" id="PF13354"/>
    </source>
</evidence>
<evidence type="ECO:0000256" key="1">
    <source>
        <dbReference type="SAM" id="Phobius"/>
    </source>
</evidence>
<dbReference type="InterPro" id="IPR045155">
    <property type="entry name" value="Beta-lactam_cat"/>
</dbReference>
<keyword evidence="1" id="KW-1133">Transmembrane helix</keyword>
<evidence type="ECO:0000313" key="4">
    <source>
        <dbReference type="Proteomes" id="UP000034264"/>
    </source>
</evidence>
<comment type="caution">
    <text evidence="3">The sequence shown here is derived from an EMBL/GenBank/DDBJ whole genome shotgun (WGS) entry which is preliminary data.</text>
</comment>
<accession>A0A0G1PBS1</accession>
<dbReference type="PANTHER" id="PTHR35333:SF3">
    <property type="entry name" value="BETA-LACTAMASE-TYPE TRANSPEPTIDASE FOLD CONTAINING PROTEIN"/>
    <property type="match status" value="1"/>
</dbReference>
<dbReference type="PANTHER" id="PTHR35333">
    <property type="entry name" value="BETA-LACTAMASE"/>
    <property type="match status" value="1"/>
</dbReference>
<reference evidence="3 4" key="1">
    <citation type="journal article" date="2015" name="Nature">
        <title>rRNA introns, odd ribosomes, and small enigmatic genomes across a large radiation of phyla.</title>
        <authorList>
            <person name="Brown C.T."/>
            <person name="Hug L.A."/>
            <person name="Thomas B.C."/>
            <person name="Sharon I."/>
            <person name="Castelle C.J."/>
            <person name="Singh A."/>
            <person name="Wilkins M.J."/>
            <person name="Williams K.H."/>
            <person name="Banfield J.F."/>
        </authorList>
    </citation>
    <scope>NUCLEOTIDE SEQUENCE [LARGE SCALE GENOMIC DNA]</scope>
</reference>
<dbReference type="GO" id="GO:0046677">
    <property type="term" value="P:response to antibiotic"/>
    <property type="evidence" value="ECO:0007669"/>
    <property type="project" value="InterPro"/>
</dbReference>
<organism evidence="3 4">
    <name type="scientific">Candidatus Amesbacteria bacterium GW2011_GWC2_45_19</name>
    <dbReference type="NCBI Taxonomy" id="1618366"/>
    <lineage>
        <taxon>Bacteria</taxon>
        <taxon>Candidatus Amesiibacteriota</taxon>
    </lineage>
</organism>
<dbReference type="GO" id="GO:0008800">
    <property type="term" value="F:beta-lactamase activity"/>
    <property type="evidence" value="ECO:0007669"/>
    <property type="project" value="InterPro"/>
</dbReference>
<dbReference type="SUPFAM" id="SSF56601">
    <property type="entry name" value="beta-lactamase/transpeptidase-like"/>
    <property type="match status" value="1"/>
</dbReference>
<dbReference type="AlphaFoldDB" id="A0A0G1PBS1"/>
<dbReference type="Pfam" id="PF13354">
    <property type="entry name" value="Beta-lactamase2"/>
    <property type="match status" value="1"/>
</dbReference>
<keyword evidence="1" id="KW-0812">Transmembrane</keyword>
<evidence type="ECO:0000313" key="3">
    <source>
        <dbReference type="EMBL" id="KKU02868.1"/>
    </source>
</evidence>
<keyword evidence="1" id="KW-0472">Membrane</keyword>
<dbReference type="Gene3D" id="3.40.710.10">
    <property type="entry name" value="DD-peptidase/beta-lactamase superfamily"/>
    <property type="match status" value="1"/>
</dbReference>
<dbReference type="GO" id="GO:0030655">
    <property type="term" value="P:beta-lactam antibiotic catabolic process"/>
    <property type="evidence" value="ECO:0007669"/>
    <property type="project" value="InterPro"/>
</dbReference>
<dbReference type="Proteomes" id="UP000034264">
    <property type="component" value="Unassembled WGS sequence"/>
</dbReference>
<feature type="domain" description="Beta-lactamase class A catalytic" evidence="2">
    <location>
        <begin position="78"/>
        <end position="269"/>
    </location>
</feature>
<gene>
    <name evidence="3" type="ORF">UX05_C0006G0041</name>
</gene>
<proteinExistence type="predicted"/>
<name>A0A0G1PBS1_9BACT</name>
<sequence>MANLVRQVNLKRMPVNRKLIGWVFVVTGIISGWLWWREQKPELEPLKISYQIERKEIAGEPVAQIRSRLNSAQGNWAVAVYRLDEKKGYGVGDSKVLPAASIMKVPILAAVFRKLEIGDLKLEDTYALKDADKQSGSGPIEFMNAGAKLTVKQLVTYMAKNSDNTAAYVLANMVGRREMEIEIERLGMKNTDFGENTTTAEDVAAMWQKIYEEKNQQTLDLLQGSIYEERIPAGVPDGTRVIHKVGTDLDIWSDAGIVMAEKPFILVIMNEGVDIDRAKKLVPELTKLIWDFEAERNAKPQ</sequence>
<protein>
    <submittedName>
        <fullName evidence="3">Beta-lactamase</fullName>
    </submittedName>
</protein>
<dbReference type="InterPro" id="IPR000871">
    <property type="entry name" value="Beta-lactam_class-A"/>
</dbReference>
<dbReference type="EMBL" id="LCKS01000006">
    <property type="protein sequence ID" value="KKU02868.1"/>
    <property type="molecule type" value="Genomic_DNA"/>
</dbReference>
<feature type="transmembrane region" description="Helical" evidence="1">
    <location>
        <begin position="19"/>
        <end position="36"/>
    </location>
</feature>
<dbReference type="InterPro" id="IPR012338">
    <property type="entry name" value="Beta-lactam/transpept-like"/>
</dbReference>